<dbReference type="InterPro" id="IPR036871">
    <property type="entry name" value="PX_dom_sf"/>
</dbReference>
<evidence type="ECO:0000256" key="6">
    <source>
        <dbReference type="ARBA" id="ARBA00022490"/>
    </source>
</evidence>
<evidence type="ECO:0000256" key="11">
    <source>
        <dbReference type="SAM" id="Coils"/>
    </source>
</evidence>
<evidence type="ECO:0000256" key="10">
    <source>
        <dbReference type="ARBA" id="ARBA00023136"/>
    </source>
</evidence>
<dbReference type="CDD" id="cd07623">
    <property type="entry name" value="BAR_SNX1_2"/>
    <property type="match status" value="1"/>
</dbReference>
<dbReference type="SMART" id="SM00312">
    <property type="entry name" value="PX"/>
    <property type="match status" value="1"/>
</dbReference>
<evidence type="ECO:0000256" key="4">
    <source>
        <dbReference type="ARBA" id="ARBA00010883"/>
    </source>
</evidence>
<dbReference type="InterPro" id="IPR001683">
    <property type="entry name" value="PX_dom"/>
</dbReference>
<keyword evidence="6" id="KW-0963">Cytoplasm</keyword>
<dbReference type="AlphaFoldDB" id="A0A9P1J462"/>
<dbReference type="GO" id="GO:0034498">
    <property type="term" value="P:early endosome to Golgi transport"/>
    <property type="evidence" value="ECO:0007669"/>
    <property type="project" value="TreeGrafter"/>
</dbReference>
<evidence type="ECO:0000313" key="15">
    <source>
        <dbReference type="Proteomes" id="UP001152747"/>
    </source>
</evidence>
<keyword evidence="15" id="KW-1185">Reference proteome</keyword>
<dbReference type="Proteomes" id="UP001152747">
    <property type="component" value="Unassembled WGS sequence"/>
</dbReference>
<evidence type="ECO:0000256" key="3">
    <source>
        <dbReference type="ARBA" id="ARBA00004555"/>
    </source>
</evidence>
<protein>
    <recommendedName>
        <fullName evidence="13">PX domain-containing protein</fullName>
    </recommendedName>
</protein>
<feature type="compositionally biased region" description="Basic and acidic residues" evidence="12">
    <location>
        <begin position="66"/>
        <end position="79"/>
    </location>
</feature>
<dbReference type="PANTHER" id="PTHR10555:SF170">
    <property type="entry name" value="FI18122P1"/>
    <property type="match status" value="1"/>
</dbReference>
<evidence type="ECO:0000256" key="1">
    <source>
        <dbReference type="ARBA" id="ARBA00004287"/>
    </source>
</evidence>
<keyword evidence="10" id="KW-0472">Membrane</keyword>
<reference evidence="14" key="1">
    <citation type="submission" date="2022-11" db="EMBL/GenBank/DDBJ databases">
        <authorList>
            <person name="Kikuchi T."/>
        </authorList>
    </citation>
    <scope>NUCLEOTIDE SEQUENCE</scope>
    <source>
        <strain evidence="14">PS1010</strain>
    </source>
</reference>
<dbReference type="SUPFAM" id="SSF64268">
    <property type="entry name" value="PX domain"/>
    <property type="match status" value="1"/>
</dbReference>
<organism evidence="14 15">
    <name type="scientific">Caenorhabditis angaria</name>
    <dbReference type="NCBI Taxonomy" id="860376"/>
    <lineage>
        <taxon>Eukaryota</taxon>
        <taxon>Metazoa</taxon>
        <taxon>Ecdysozoa</taxon>
        <taxon>Nematoda</taxon>
        <taxon>Chromadorea</taxon>
        <taxon>Rhabditida</taxon>
        <taxon>Rhabditina</taxon>
        <taxon>Rhabditomorpha</taxon>
        <taxon>Rhabditoidea</taxon>
        <taxon>Rhabditidae</taxon>
        <taxon>Peloderinae</taxon>
        <taxon>Caenorhabditis</taxon>
    </lineage>
</organism>
<evidence type="ECO:0000256" key="5">
    <source>
        <dbReference type="ARBA" id="ARBA00022448"/>
    </source>
</evidence>
<evidence type="ECO:0000313" key="14">
    <source>
        <dbReference type="EMBL" id="CAI5454649.1"/>
    </source>
</evidence>
<dbReference type="GO" id="GO:0035091">
    <property type="term" value="F:phosphatidylinositol binding"/>
    <property type="evidence" value="ECO:0007669"/>
    <property type="project" value="InterPro"/>
</dbReference>
<dbReference type="InterPro" id="IPR027267">
    <property type="entry name" value="AH/BAR_dom_sf"/>
</dbReference>
<evidence type="ECO:0000259" key="13">
    <source>
        <dbReference type="PROSITE" id="PS50195"/>
    </source>
</evidence>
<evidence type="ECO:0000256" key="8">
    <source>
        <dbReference type="ARBA" id="ARBA00022927"/>
    </source>
</evidence>
<dbReference type="Gene3D" id="1.20.1270.60">
    <property type="entry name" value="Arfaptin homology (AH) domain/BAR domain"/>
    <property type="match status" value="1"/>
</dbReference>
<dbReference type="GO" id="GO:0010008">
    <property type="term" value="C:endosome membrane"/>
    <property type="evidence" value="ECO:0007669"/>
    <property type="project" value="TreeGrafter"/>
</dbReference>
<dbReference type="GO" id="GO:0005794">
    <property type="term" value="C:Golgi apparatus"/>
    <property type="evidence" value="ECO:0007669"/>
    <property type="project" value="UniProtKB-SubCell"/>
</dbReference>
<evidence type="ECO:0000256" key="9">
    <source>
        <dbReference type="ARBA" id="ARBA00023034"/>
    </source>
</evidence>
<feature type="region of interest" description="Disordered" evidence="12">
    <location>
        <begin position="1"/>
        <end position="85"/>
    </location>
</feature>
<dbReference type="OrthoDB" id="271164at2759"/>
<feature type="domain" description="PX" evidence="13">
    <location>
        <begin position="91"/>
        <end position="220"/>
    </location>
</feature>
<dbReference type="InterPro" id="IPR015404">
    <property type="entry name" value="Vps5_C"/>
</dbReference>
<comment type="subcellular location">
    <subcellularLocation>
        <location evidence="2">Cytoplasm</location>
    </subcellularLocation>
    <subcellularLocation>
        <location evidence="3">Golgi apparatus</location>
    </subcellularLocation>
    <subcellularLocation>
        <location evidence="1">Membrane</location>
        <topology evidence="1">Peripheral membrane protein</topology>
        <orientation evidence="1">Cytoplasmic side</orientation>
    </subcellularLocation>
</comment>
<accession>A0A9P1J462</accession>
<dbReference type="GO" id="GO:0005829">
    <property type="term" value="C:cytosol"/>
    <property type="evidence" value="ECO:0007669"/>
    <property type="project" value="GOC"/>
</dbReference>
<keyword evidence="11" id="KW-0175">Coiled coil</keyword>
<sequence length="472" mass="53824">MLSENQSSTSNSDSFANRTTIIPESPALLDDGDEISLETDNIPPSKLRLSDDDQWNGNGGKPINSIEDHQQFDESKSDNRFAQISPEPPTTNFKIIIQEFEKRGEGINAFIVYKIEIEVEGIVGYTKKQYEVWRRFSDFLGLHEKIVEKYLPKGLVIPIPPEKSIAALTKTKNSDPSIANDVGVRRARQLQRFMQRLVQHPRIRSDCDVRDFLTLDGDLPKANQTSALSSAGVKKMFKSFGEVFSKMAFHMEEGDRWFEQVQSQIDELDEALRKLHTISETLAFARREMAVSGEQMSKALSMLAACEESTSLSKALSSLTDTTELVSAIWQKQSDNDTAKFSESIGEYVSLVGALKEVFEERVRAWQNWQNAQQSLARKRDQKTKLDLSGRTDRSEQIKAEIDETVIKMDQYEQNFIDLSKAIREEVTRFENERRADMKTMLVEYLETLVGTHTELLSAWEKFEPEALNIRV</sequence>
<keyword evidence="5" id="KW-0813">Transport</keyword>
<dbReference type="GO" id="GO:0015031">
    <property type="term" value="P:protein transport"/>
    <property type="evidence" value="ECO:0007669"/>
    <property type="project" value="UniProtKB-KW"/>
</dbReference>
<feature type="compositionally biased region" description="Low complexity" evidence="12">
    <location>
        <begin position="1"/>
        <end position="17"/>
    </location>
</feature>
<dbReference type="Gene3D" id="3.30.1520.10">
    <property type="entry name" value="Phox-like domain"/>
    <property type="match status" value="1"/>
</dbReference>
<gene>
    <name evidence="14" type="ORF">CAMP_LOCUS17286</name>
</gene>
<comment type="caution">
    <text evidence="14">The sequence shown here is derived from an EMBL/GenBank/DDBJ whole genome shotgun (WGS) entry which is preliminary data.</text>
</comment>
<dbReference type="GO" id="GO:0098796">
    <property type="term" value="C:membrane protein complex"/>
    <property type="evidence" value="ECO:0007669"/>
    <property type="project" value="UniProtKB-ARBA"/>
</dbReference>
<comment type="similarity">
    <text evidence="4">Belongs to the sorting nexin family.</text>
</comment>
<evidence type="ECO:0000256" key="7">
    <source>
        <dbReference type="ARBA" id="ARBA00022553"/>
    </source>
</evidence>
<dbReference type="Pfam" id="PF00787">
    <property type="entry name" value="PX"/>
    <property type="match status" value="1"/>
</dbReference>
<dbReference type="FunFam" id="1.20.1270.60:FF:000022">
    <property type="entry name" value="Sorting nexin 3 protein"/>
    <property type="match status" value="1"/>
</dbReference>
<name>A0A9P1J462_9PELO</name>
<keyword evidence="9" id="KW-0333">Golgi apparatus</keyword>
<feature type="coiled-coil region" evidence="11">
    <location>
        <begin position="258"/>
        <end position="288"/>
    </location>
</feature>
<dbReference type="SUPFAM" id="SSF103657">
    <property type="entry name" value="BAR/IMD domain-like"/>
    <property type="match status" value="1"/>
</dbReference>
<proteinExistence type="inferred from homology"/>
<dbReference type="EMBL" id="CANHGI010000006">
    <property type="protein sequence ID" value="CAI5454649.1"/>
    <property type="molecule type" value="Genomic_DNA"/>
</dbReference>
<evidence type="ECO:0000256" key="2">
    <source>
        <dbReference type="ARBA" id="ARBA00004496"/>
    </source>
</evidence>
<dbReference type="PROSITE" id="PS50195">
    <property type="entry name" value="PX"/>
    <property type="match status" value="1"/>
</dbReference>
<dbReference type="Pfam" id="PF09325">
    <property type="entry name" value="Vps5"/>
    <property type="match status" value="1"/>
</dbReference>
<keyword evidence="8" id="KW-0653">Protein transport</keyword>
<dbReference type="PANTHER" id="PTHR10555">
    <property type="entry name" value="SORTING NEXIN"/>
    <property type="match status" value="1"/>
</dbReference>
<evidence type="ECO:0000256" key="12">
    <source>
        <dbReference type="SAM" id="MobiDB-lite"/>
    </source>
</evidence>
<keyword evidence="7" id="KW-0597">Phosphoprotein</keyword>